<dbReference type="InterPro" id="IPR011006">
    <property type="entry name" value="CheY-like_superfamily"/>
</dbReference>
<dbReference type="Pfam" id="PF00072">
    <property type="entry name" value="Response_reg"/>
    <property type="match status" value="1"/>
</dbReference>
<dbReference type="Proteomes" id="UP000252415">
    <property type="component" value="Unassembled WGS sequence"/>
</dbReference>
<dbReference type="RefSeq" id="WP_114383281.1">
    <property type="nucleotide sequence ID" value="NZ_QPJD01000019.1"/>
</dbReference>
<feature type="domain" description="Response regulatory" evidence="6">
    <location>
        <begin position="3"/>
        <end position="120"/>
    </location>
</feature>
<dbReference type="PRINTS" id="PR00032">
    <property type="entry name" value="HTHARAC"/>
</dbReference>
<dbReference type="PANTHER" id="PTHR43280:SF2">
    <property type="entry name" value="HTH-TYPE TRANSCRIPTIONAL REGULATOR EXSA"/>
    <property type="match status" value="1"/>
</dbReference>
<keyword evidence="1" id="KW-0805">Transcription regulation</keyword>
<reference evidence="7 8" key="1">
    <citation type="submission" date="2018-07" db="EMBL/GenBank/DDBJ databases">
        <title>Genomic Encyclopedia of Type Strains, Phase III (KMG-III): the genomes of soil and plant-associated and newly described type strains.</title>
        <authorList>
            <person name="Whitman W."/>
        </authorList>
    </citation>
    <scope>NUCLEOTIDE SEQUENCE [LARGE SCALE GENOMIC DNA]</scope>
    <source>
        <strain evidence="7 8">CECT 7506</strain>
    </source>
</reference>
<keyword evidence="8" id="KW-1185">Reference proteome</keyword>
<dbReference type="GO" id="GO:0000160">
    <property type="term" value="P:phosphorelay signal transduction system"/>
    <property type="evidence" value="ECO:0007669"/>
    <property type="project" value="InterPro"/>
</dbReference>
<keyword evidence="3" id="KW-0804">Transcription</keyword>
<keyword evidence="2" id="KW-0238">DNA-binding</keyword>
<keyword evidence="4" id="KW-0597">Phosphoprotein</keyword>
<evidence type="ECO:0000313" key="8">
    <source>
        <dbReference type="Proteomes" id="UP000252415"/>
    </source>
</evidence>
<dbReference type="AlphaFoldDB" id="A0A368VN70"/>
<gene>
    <name evidence="7" type="ORF">DFP97_11918</name>
</gene>
<dbReference type="GO" id="GO:0043565">
    <property type="term" value="F:sequence-specific DNA binding"/>
    <property type="evidence" value="ECO:0007669"/>
    <property type="project" value="InterPro"/>
</dbReference>
<evidence type="ECO:0000259" key="5">
    <source>
        <dbReference type="PROSITE" id="PS01124"/>
    </source>
</evidence>
<dbReference type="InterPro" id="IPR001789">
    <property type="entry name" value="Sig_transdc_resp-reg_receiver"/>
</dbReference>
<feature type="modified residue" description="4-aspartylphosphate" evidence="4">
    <location>
        <position position="55"/>
    </location>
</feature>
<dbReference type="EMBL" id="QPJD01000019">
    <property type="protein sequence ID" value="RCW42037.1"/>
    <property type="molecule type" value="Genomic_DNA"/>
</dbReference>
<accession>A0A368VN70</accession>
<feature type="domain" description="HTH araC/xylS-type" evidence="5">
    <location>
        <begin position="435"/>
        <end position="533"/>
    </location>
</feature>
<dbReference type="InterPro" id="IPR020449">
    <property type="entry name" value="Tscrpt_reg_AraC-type_HTH"/>
</dbReference>
<proteinExistence type="predicted"/>
<comment type="caution">
    <text evidence="7">The sequence shown here is derived from an EMBL/GenBank/DDBJ whole genome shotgun (WGS) entry which is preliminary data.</text>
</comment>
<dbReference type="Gene3D" id="1.10.10.60">
    <property type="entry name" value="Homeodomain-like"/>
    <property type="match status" value="2"/>
</dbReference>
<dbReference type="InterPro" id="IPR009057">
    <property type="entry name" value="Homeodomain-like_sf"/>
</dbReference>
<evidence type="ECO:0000256" key="4">
    <source>
        <dbReference type="PROSITE-ProRule" id="PRU00169"/>
    </source>
</evidence>
<name>A0A368VN70_9BACL</name>
<dbReference type="SMART" id="SM00342">
    <property type="entry name" value="HTH_ARAC"/>
    <property type="match status" value="1"/>
</dbReference>
<dbReference type="Pfam" id="PF12833">
    <property type="entry name" value="HTH_18"/>
    <property type="match status" value="1"/>
</dbReference>
<evidence type="ECO:0000256" key="2">
    <source>
        <dbReference type="ARBA" id="ARBA00023125"/>
    </source>
</evidence>
<dbReference type="SUPFAM" id="SSF52172">
    <property type="entry name" value="CheY-like"/>
    <property type="match status" value="1"/>
</dbReference>
<sequence>MYNLLVVDDEEIAIRGIEKGIDWSSLPIANIYTAYDVEEARALLTEHTIHIVLSDIDMPNQSGIDLLEWVNENCPSIVTIFLTGHADFKYAQQAVQLDCFDYLLKPIDHQVLKECVNEALDKVRNLEQLAKIRGTYDMFYEQWNKQRPILIERFWQDVLHYRHSAAPQHLDSAMQTYALPLQADSPIRAVLISIEQWREEWSARDEEIMTYGVKNAAEEIILQSNPGHIVQDGNGILYALFYSSEDGESEFSATLEDRCNQFIDQCKNMLHCHLSCYIGEKVEVRQIRSAVQSLLALERSNVSETCAVILERDHKRTLDHTAPQQVPFSDWAILLESGKQTELSMRIDECFDQMQENKVDYTYMASFYFGFMNMLFQWFNKKSVPMTEVFAKKEWEVGENVLKSLSRMRAWTQQLSLQVTEYANQNGKDVSQVVEKVQRYMEENLGEEFSREQAAEHVFLNPAYLSRLFRRETGFSLTDYLVRLRIAKARTELEKTNNRISDIAVTVGYANFSHFSKLFKKMTGLTPQEYRKKYQDVL</sequence>
<protein>
    <submittedName>
        <fullName evidence="7">Two-component system response regulator YesN</fullName>
    </submittedName>
</protein>
<dbReference type="PROSITE" id="PS01124">
    <property type="entry name" value="HTH_ARAC_FAMILY_2"/>
    <property type="match status" value="1"/>
</dbReference>
<dbReference type="PANTHER" id="PTHR43280">
    <property type="entry name" value="ARAC-FAMILY TRANSCRIPTIONAL REGULATOR"/>
    <property type="match status" value="1"/>
</dbReference>
<dbReference type="GO" id="GO:0003700">
    <property type="term" value="F:DNA-binding transcription factor activity"/>
    <property type="evidence" value="ECO:0007669"/>
    <property type="project" value="InterPro"/>
</dbReference>
<organism evidence="7 8">
    <name type="scientific">Paenibacillus prosopidis</name>
    <dbReference type="NCBI Taxonomy" id="630520"/>
    <lineage>
        <taxon>Bacteria</taxon>
        <taxon>Bacillati</taxon>
        <taxon>Bacillota</taxon>
        <taxon>Bacilli</taxon>
        <taxon>Bacillales</taxon>
        <taxon>Paenibacillaceae</taxon>
        <taxon>Paenibacillus</taxon>
    </lineage>
</organism>
<evidence type="ECO:0000259" key="6">
    <source>
        <dbReference type="PROSITE" id="PS50110"/>
    </source>
</evidence>
<dbReference type="InterPro" id="IPR018062">
    <property type="entry name" value="HTH_AraC-typ_CS"/>
</dbReference>
<dbReference type="Gene3D" id="3.40.50.2300">
    <property type="match status" value="1"/>
</dbReference>
<dbReference type="SMART" id="SM00448">
    <property type="entry name" value="REC"/>
    <property type="match status" value="1"/>
</dbReference>
<dbReference type="OrthoDB" id="1974963at2"/>
<evidence type="ECO:0000256" key="1">
    <source>
        <dbReference type="ARBA" id="ARBA00023015"/>
    </source>
</evidence>
<dbReference type="PROSITE" id="PS50110">
    <property type="entry name" value="RESPONSE_REGULATORY"/>
    <property type="match status" value="1"/>
</dbReference>
<dbReference type="SUPFAM" id="SSF46689">
    <property type="entry name" value="Homeodomain-like"/>
    <property type="match status" value="2"/>
</dbReference>
<dbReference type="PROSITE" id="PS00041">
    <property type="entry name" value="HTH_ARAC_FAMILY_1"/>
    <property type="match status" value="1"/>
</dbReference>
<dbReference type="CDD" id="cd17536">
    <property type="entry name" value="REC_YesN-like"/>
    <property type="match status" value="1"/>
</dbReference>
<evidence type="ECO:0000313" key="7">
    <source>
        <dbReference type="EMBL" id="RCW42037.1"/>
    </source>
</evidence>
<evidence type="ECO:0000256" key="3">
    <source>
        <dbReference type="ARBA" id="ARBA00023163"/>
    </source>
</evidence>
<dbReference type="InterPro" id="IPR018060">
    <property type="entry name" value="HTH_AraC"/>
</dbReference>